<proteinExistence type="inferred from homology"/>
<dbReference type="RefSeq" id="WP_087506593.1">
    <property type="nucleotide sequence ID" value="NZ_BMDX01000015.1"/>
</dbReference>
<feature type="active site" description="Nucleophile" evidence="8">
    <location>
        <position position="982"/>
    </location>
</feature>
<dbReference type="Gene3D" id="2.120.10.30">
    <property type="entry name" value="TolB, C-terminal domain"/>
    <property type="match status" value="1"/>
</dbReference>
<dbReference type="InterPro" id="IPR005151">
    <property type="entry name" value="Tail-specific_protease"/>
</dbReference>
<keyword evidence="11" id="KW-0732">Signal</keyword>
<evidence type="ECO:0000259" key="12">
    <source>
        <dbReference type="SMART" id="SM00245"/>
    </source>
</evidence>
<name>A0A8J2U7K6_9GAMM</name>
<feature type="active site" description="Charge relay system" evidence="8">
    <location>
        <position position="1039"/>
    </location>
</feature>
<feature type="active site" description="Charge relay system" evidence="8">
    <location>
        <position position="767"/>
    </location>
</feature>
<feature type="chain" id="PRO_5035176723" description="Tricorn protease homolog" evidence="11">
    <location>
        <begin position="20"/>
        <end position="1075"/>
    </location>
</feature>
<evidence type="ECO:0000256" key="9">
    <source>
        <dbReference type="PIRSR" id="PIRSR036421-3"/>
    </source>
</evidence>
<dbReference type="SUPFAM" id="SSF50156">
    <property type="entry name" value="PDZ domain-like"/>
    <property type="match status" value="1"/>
</dbReference>
<keyword evidence="5 7" id="KW-0378">Hydrolase</keyword>
<evidence type="ECO:0000313" key="13">
    <source>
        <dbReference type="EMBL" id="GGA83985.1"/>
    </source>
</evidence>
<feature type="compositionally biased region" description="Basic and acidic residues" evidence="10">
    <location>
        <begin position="565"/>
        <end position="578"/>
    </location>
</feature>
<reference evidence="14" key="1">
    <citation type="journal article" date="2019" name="Int. J. Syst. Evol. Microbiol.">
        <title>The Global Catalogue of Microorganisms (GCM) 10K type strain sequencing project: providing services to taxonomists for standard genome sequencing and annotation.</title>
        <authorList>
            <consortium name="The Broad Institute Genomics Platform"/>
            <consortium name="The Broad Institute Genome Sequencing Center for Infectious Disease"/>
            <person name="Wu L."/>
            <person name="Ma J."/>
        </authorList>
    </citation>
    <scope>NUCLEOTIDE SEQUENCE [LARGE SCALE GENOMIC DNA]</scope>
    <source>
        <strain evidence="14">CGMCC 1.10130</strain>
    </source>
</reference>
<dbReference type="Pfam" id="PF14684">
    <property type="entry name" value="Tricorn_C1"/>
    <property type="match status" value="1"/>
</dbReference>
<dbReference type="Pfam" id="PF03572">
    <property type="entry name" value="Peptidase_S41"/>
    <property type="match status" value="1"/>
</dbReference>
<dbReference type="PANTHER" id="PTHR43253">
    <property type="entry name" value="TRICORN PROTEASE HOMOLOG 2-RELATED"/>
    <property type="match status" value="1"/>
</dbReference>
<dbReference type="PANTHER" id="PTHR43253:SF1">
    <property type="entry name" value="TRICORN PROTEASE HOMOLOG 2-RELATED"/>
    <property type="match status" value="1"/>
</dbReference>
<feature type="compositionally biased region" description="Acidic residues" evidence="10">
    <location>
        <begin position="579"/>
        <end position="590"/>
    </location>
</feature>
<dbReference type="GO" id="GO:0006508">
    <property type="term" value="P:proteolysis"/>
    <property type="evidence" value="ECO:0007669"/>
    <property type="project" value="UniProtKB-UniRule"/>
</dbReference>
<accession>A0A8J2U7K6</accession>
<dbReference type="GO" id="GO:0005737">
    <property type="term" value="C:cytoplasm"/>
    <property type="evidence" value="ECO:0007669"/>
    <property type="project" value="UniProtKB-SubCell"/>
</dbReference>
<feature type="site" description="Transition state stabilizer; via amide nitrogen" evidence="9">
    <location>
        <position position="983"/>
    </location>
</feature>
<dbReference type="PIRSF" id="PIRSF036421">
    <property type="entry name" value="Tricorn_protease"/>
    <property type="match status" value="1"/>
</dbReference>
<dbReference type="CDD" id="cd07562">
    <property type="entry name" value="Peptidase_S41_TRI"/>
    <property type="match status" value="1"/>
</dbReference>
<dbReference type="OrthoDB" id="9758793at2"/>
<feature type="region of interest" description="Disordered" evidence="10">
    <location>
        <begin position="565"/>
        <end position="596"/>
    </location>
</feature>
<dbReference type="EC" id="3.4.21.-" evidence="7"/>
<dbReference type="InterPro" id="IPR012393">
    <property type="entry name" value="Tricorn_protease"/>
</dbReference>
<feature type="signal peptide" evidence="11">
    <location>
        <begin position="1"/>
        <end position="19"/>
    </location>
</feature>
<comment type="function">
    <text evidence="7">Degrades oligopeptides.</text>
</comment>
<evidence type="ECO:0000256" key="7">
    <source>
        <dbReference type="PIRNR" id="PIRNR036421"/>
    </source>
</evidence>
<evidence type="ECO:0000313" key="14">
    <source>
        <dbReference type="Proteomes" id="UP000619743"/>
    </source>
</evidence>
<keyword evidence="3 7" id="KW-0963">Cytoplasm</keyword>
<feature type="domain" description="Tail specific protease" evidence="12">
    <location>
        <begin position="855"/>
        <end position="1050"/>
    </location>
</feature>
<comment type="similarity">
    <text evidence="2 7">Belongs to the peptidase S41B family.</text>
</comment>
<dbReference type="PROSITE" id="PS51257">
    <property type="entry name" value="PROKAR_LIPOPROTEIN"/>
    <property type="match status" value="1"/>
</dbReference>
<evidence type="ECO:0000256" key="11">
    <source>
        <dbReference type="SAM" id="SignalP"/>
    </source>
</evidence>
<dbReference type="InterPro" id="IPR011659">
    <property type="entry name" value="WD40"/>
</dbReference>
<dbReference type="Gene3D" id="3.30.750.44">
    <property type="match status" value="1"/>
</dbReference>
<dbReference type="SUPFAM" id="SSF50969">
    <property type="entry name" value="YVTN repeat-like/Quinoprotein amine dehydrogenase"/>
    <property type="match status" value="2"/>
</dbReference>
<organism evidence="13 14">
    <name type="scientific">Neiella marina</name>
    <dbReference type="NCBI Taxonomy" id="508461"/>
    <lineage>
        <taxon>Bacteria</taxon>
        <taxon>Pseudomonadati</taxon>
        <taxon>Pseudomonadota</taxon>
        <taxon>Gammaproteobacteria</taxon>
        <taxon>Alteromonadales</taxon>
        <taxon>Echinimonadaceae</taxon>
        <taxon>Neiella</taxon>
    </lineage>
</organism>
<dbReference type="InterPro" id="IPR029045">
    <property type="entry name" value="ClpP/crotonase-like_dom_sf"/>
</dbReference>
<evidence type="ECO:0000256" key="2">
    <source>
        <dbReference type="ARBA" id="ARBA00008524"/>
    </source>
</evidence>
<gene>
    <name evidence="13" type="ORF">GCM10011369_27510</name>
</gene>
<dbReference type="AlphaFoldDB" id="A0A8J2U7K6"/>
<dbReference type="SUPFAM" id="SSF69304">
    <property type="entry name" value="Tricorn protease N-terminal domain"/>
    <property type="match status" value="1"/>
</dbReference>
<dbReference type="Gene3D" id="2.30.42.10">
    <property type="match status" value="1"/>
</dbReference>
<evidence type="ECO:0000256" key="3">
    <source>
        <dbReference type="ARBA" id="ARBA00022490"/>
    </source>
</evidence>
<evidence type="ECO:0000256" key="5">
    <source>
        <dbReference type="ARBA" id="ARBA00022801"/>
    </source>
</evidence>
<dbReference type="Gene3D" id="2.120.10.60">
    <property type="entry name" value="Tricorn protease N-terminal domain"/>
    <property type="match status" value="2"/>
</dbReference>
<keyword evidence="4 7" id="KW-0645">Protease</keyword>
<sequence length="1075" mass="118192">MNKLSLVAVLATVSACSTADAPDANWYRNAAISPDGQSILFSAKGDIYQVPVAGGKATPLISDAGWDGHPVWSHDGKSVAFASNRNGSLDVYLLDLADKQTKRLTYHSANDVPTDFTADNSQVLFSSGRMPAASSSGFPTTSMQQLYSIDISGGTPTMVLTTPALEAQVAPDGRTIAYMDNKGYENGQRKHDVSAFARDIWRYDVKSGKHTQLTTFAGGDSSPVWSKDGTTLYFLSEQGDSNFNVWQMDANGGSQKQLSNFNTNPVRSLSVSDNGMLAYSWHGNLYTQLPDQEPQRLDVSLLAAKSSLAEQTIDIAGKASTFAVSPSGKEVAFVARGELFVASVEYGTTVRLTDTPEQERTISWFPDGRGIAYSAETDGAWGIYKIAIADDDEPYFFAATKFDTSTVLKGEVDIFQPLVSPDGEKLAYLHKRDEIRVLDLASGKSNTVFAGKYNYSYSDGDIGFDWSPDSQWLAASYVSRGLYFYTDIGIAPADGSKPPVDVSLSGYGEYLPDWISADLLLFVSDQYGERAHGSWGGEADVMGLFLTQDGFERHHMSKEERELLAEAQEQAEKDNKDQQEEESKEQDSDQAEPIKIDWQDMDERVVRLTKHSSELGSFVMTPNMEKLYYLAEFEKGYDLWVQDYKENSTKLALKLGASSASLELSDDGEVAVLLADGALSKLTLGNSVEQSAIAASGSVALKADAERRYMFEHLWRQTDDKFYRPTMHGIDWDEMYRQYQPKIAGLNNNKDFADLTSEMLGELNASHTGTYFRSNVAAAATTPSIGALLAMVPGKDGLTVEEILPHSPLGKYADQLTAGVLLTAVDGQPVNRQNNLAKALNGKTGQRTRMTFNNGKDSFDLVIRPKSLADESAAMYKRWVDSRRALVEKESGGKLAYVHIPQMNDSAYRQVHKELFGRGFDKQGVVIDTRFNAGGWLTDDLVTLFSGNEYSQMVARGITSKGNSMRRWTKPSVLLVNEGNYSDGNCFPNGYRDNNIGPIVGMPVPGTCTAVWWEWLQSGDLVFGIPQLGVARMDGEFMENVQIEPDVLVNNSKEATLRGDDPQLERSVKELLKLK</sequence>
<dbReference type="Pfam" id="PF07676">
    <property type="entry name" value="PD40"/>
    <property type="match status" value="1"/>
</dbReference>
<dbReference type="Pfam" id="PF26549">
    <property type="entry name" value="Tricorn_N"/>
    <property type="match status" value="1"/>
</dbReference>
<dbReference type="Gene3D" id="3.90.226.10">
    <property type="entry name" value="2-enoyl-CoA Hydratase, Chain A, domain 1"/>
    <property type="match status" value="1"/>
</dbReference>
<dbReference type="Proteomes" id="UP000619743">
    <property type="component" value="Unassembled WGS sequence"/>
</dbReference>
<evidence type="ECO:0000256" key="10">
    <source>
        <dbReference type="SAM" id="MobiDB-lite"/>
    </source>
</evidence>
<evidence type="ECO:0000256" key="8">
    <source>
        <dbReference type="PIRSR" id="PIRSR036421-1"/>
    </source>
</evidence>
<dbReference type="SUPFAM" id="SSF52096">
    <property type="entry name" value="ClpP/crotonase"/>
    <property type="match status" value="1"/>
</dbReference>
<dbReference type="InterPro" id="IPR011042">
    <property type="entry name" value="6-blade_b-propeller_TolB-like"/>
</dbReference>
<dbReference type="InterPro" id="IPR028204">
    <property type="entry name" value="Tricorn_C1"/>
</dbReference>
<dbReference type="SMART" id="SM00245">
    <property type="entry name" value="TSPc"/>
    <property type="match status" value="1"/>
</dbReference>
<protein>
    <recommendedName>
        <fullName evidence="7">Tricorn protease homolog</fullName>
        <ecNumber evidence="7">3.4.21.-</ecNumber>
    </recommendedName>
</protein>
<evidence type="ECO:0000256" key="6">
    <source>
        <dbReference type="ARBA" id="ARBA00022825"/>
    </source>
</evidence>
<evidence type="ECO:0000256" key="1">
    <source>
        <dbReference type="ARBA" id="ARBA00004496"/>
    </source>
</evidence>
<keyword evidence="14" id="KW-1185">Reference proteome</keyword>
<comment type="caution">
    <text evidence="13">The sequence shown here is derived from an EMBL/GenBank/DDBJ whole genome shotgun (WGS) entry which is preliminary data.</text>
</comment>
<comment type="subcellular location">
    <subcellularLocation>
        <location evidence="1 7">Cytoplasm</location>
    </subcellularLocation>
</comment>
<dbReference type="InterPro" id="IPR011044">
    <property type="entry name" value="Quino_amine_DH_bsu"/>
</dbReference>
<keyword evidence="6 7" id="KW-0720">Serine protease</keyword>
<dbReference type="EMBL" id="BMDX01000015">
    <property type="protein sequence ID" value="GGA83985.1"/>
    <property type="molecule type" value="Genomic_DNA"/>
</dbReference>
<dbReference type="GO" id="GO:0008236">
    <property type="term" value="F:serine-type peptidase activity"/>
    <property type="evidence" value="ECO:0007669"/>
    <property type="project" value="UniProtKB-UniRule"/>
</dbReference>
<dbReference type="InterPro" id="IPR036034">
    <property type="entry name" value="PDZ_sf"/>
</dbReference>
<evidence type="ECO:0000256" key="4">
    <source>
        <dbReference type="ARBA" id="ARBA00022670"/>
    </source>
</evidence>